<proteinExistence type="predicted"/>
<dbReference type="PANTHER" id="PTHR41913:SF1">
    <property type="entry name" value="DUF1684 DOMAIN-CONTAINING PROTEIN"/>
    <property type="match status" value="1"/>
</dbReference>
<protein>
    <recommendedName>
        <fullName evidence="3">DUF1684 domain-containing protein</fullName>
    </recommendedName>
</protein>
<evidence type="ECO:0000313" key="1">
    <source>
        <dbReference type="EMBL" id="ESU25681.1"/>
    </source>
</evidence>
<sequence length="215" mass="25067">MNVNFWNTNFTYFCIKYIPMKKLFFTFLFPILASAQCNEKNSKAFQEQLNKEYANPEESPLKKSDLEHFKTLDFYAVDMDFCVEAKLVKTPKEKPFAMKTSSSRTPLYVKYGELHFTLKGKECKLNVFRNIELSKMEKYKNHLFLPFTDLTSGVESYGGGRYIDLEASEKETMTIDFNQAYNPYCAYNEGYSCPIPPKENDLLVEVRAGVKKFHD</sequence>
<dbReference type="InterPro" id="IPR012467">
    <property type="entry name" value="DUF1684"/>
</dbReference>
<keyword evidence="2" id="KW-1185">Reference proteome</keyword>
<comment type="caution">
    <text evidence="1">The sequence shown here is derived from an EMBL/GenBank/DDBJ whole genome shotgun (WGS) entry which is preliminary data.</text>
</comment>
<gene>
    <name evidence="1" type="ORF">FSS13T_14710</name>
</gene>
<accession>A0ABN0QGC9</accession>
<organism evidence="1 2">
    <name type="scientific">Flavobacterium saliperosum S13</name>
    <dbReference type="NCBI Taxonomy" id="1341155"/>
    <lineage>
        <taxon>Bacteria</taxon>
        <taxon>Pseudomonadati</taxon>
        <taxon>Bacteroidota</taxon>
        <taxon>Flavobacteriia</taxon>
        <taxon>Flavobacteriales</taxon>
        <taxon>Flavobacteriaceae</taxon>
        <taxon>Flavobacterium</taxon>
    </lineage>
</organism>
<dbReference type="Proteomes" id="UP000018234">
    <property type="component" value="Unassembled WGS sequence"/>
</dbReference>
<evidence type="ECO:0000313" key="2">
    <source>
        <dbReference type="Proteomes" id="UP000018234"/>
    </source>
</evidence>
<dbReference type="EMBL" id="AVFO01000027">
    <property type="protein sequence ID" value="ESU25681.1"/>
    <property type="molecule type" value="Genomic_DNA"/>
</dbReference>
<evidence type="ECO:0008006" key="3">
    <source>
        <dbReference type="Google" id="ProtNLM"/>
    </source>
</evidence>
<dbReference type="PANTHER" id="PTHR41913">
    <property type="entry name" value="DUF1684 DOMAIN-CONTAINING PROTEIN"/>
    <property type="match status" value="1"/>
</dbReference>
<dbReference type="Pfam" id="PF07920">
    <property type="entry name" value="DUF1684"/>
    <property type="match status" value="1"/>
</dbReference>
<reference evidence="1 2" key="1">
    <citation type="submission" date="2013-08" db="EMBL/GenBank/DDBJ databases">
        <title>Flavobacterium saliperosum type strain genome sequencing.</title>
        <authorList>
            <person name="Lee K."/>
            <person name="Yi H."/>
            <person name="Park S."/>
            <person name="Chun J."/>
        </authorList>
    </citation>
    <scope>NUCLEOTIDE SEQUENCE [LARGE SCALE GENOMIC DNA]</scope>
    <source>
        <strain evidence="1 2">S13</strain>
    </source>
</reference>
<name>A0ABN0QGC9_9FLAO</name>